<evidence type="ECO:0000256" key="1">
    <source>
        <dbReference type="ARBA" id="ARBA00023015"/>
    </source>
</evidence>
<feature type="region of interest" description="Disordered" evidence="3">
    <location>
        <begin position="1"/>
        <end position="31"/>
    </location>
</feature>
<dbReference type="PANTHER" id="PTHR45747">
    <property type="entry name" value="HISTONE-LYSINE N-METHYLTRANSFERASE E(Z)"/>
    <property type="match status" value="1"/>
</dbReference>
<dbReference type="GO" id="GO:0005634">
    <property type="term" value="C:nucleus"/>
    <property type="evidence" value="ECO:0007669"/>
    <property type="project" value="TreeGrafter"/>
</dbReference>
<evidence type="ECO:0000313" key="4">
    <source>
        <dbReference type="EMBL" id="CAK7337704.1"/>
    </source>
</evidence>
<proteinExistence type="predicted"/>
<dbReference type="AlphaFoldDB" id="A0AAV1RR09"/>
<evidence type="ECO:0000256" key="3">
    <source>
        <dbReference type="SAM" id="MobiDB-lite"/>
    </source>
</evidence>
<dbReference type="GO" id="GO:0003682">
    <property type="term" value="F:chromatin binding"/>
    <property type="evidence" value="ECO:0007669"/>
    <property type="project" value="TreeGrafter"/>
</dbReference>
<evidence type="ECO:0000256" key="2">
    <source>
        <dbReference type="ARBA" id="ARBA00023163"/>
    </source>
</evidence>
<evidence type="ECO:0000313" key="5">
    <source>
        <dbReference type="Proteomes" id="UP001314170"/>
    </source>
</evidence>
<keyword evidence="2" id="KW-0804">Transcription</keyword>
<protein>
    <recommendedName>
        <fullName evidence="6">Histone-lysine N-methyltransferase CLF</fullName>
    </recommendedName>
</protein>
<accession>A0AAV1RR09</accession>
<sequence>MASSPPPPPASVSRSELLKDSPMKSNQETTVTNKEVLSVIESLKKQVAADRCVYVMKRMEENKQKLAGVTNHLSKLSKERKNNWITDTDNSIDLFTRRQKDALSMHGGIDASNVDKDSHGSEEDGHTSTAVLLGSSIPVKNAVRPIKLPEVKRLPPYTSWIFLDRYV</sequence>
<feature type="compositionally biased region" description="Pro residues" evidence="3">
    <location>
        <begin position="1"/>
        <end position="10"/>
    </location>
</feature>
<dbReference type="Proteomes" id="UP001314170">
    <property type="component" value="Unassembled WGS sequence"/>
</dbReference>
<name>A0AAV1RR09_9ROSI</name>
<dbReference type="PANTHER" id="PTHR45747:SF4">
    <property type="entry name" value="HISTONE-LYSINE N-METHYLTRANSFERASE E(Z)"/>
    <property type="match status" value="1"/>
</dbReference>
<keyword evidence="1" id="KW-0805">Transcription regulation</keyword>
<dbReference type="InterPro" id="IPR045318">
    <property type="entry name" value="EZH1/2-like"/>
</dbReference>
<gene>
    <name evidence="4" type="ORF">DCAF_LOCUS12742</name>
</gene>
<evidence type="ECO:0008006" key="6">
    <source>
        <dbReference type="Google" id="ProtNLM"/>
    </source>
</evidence>
<organism evidence="4 5">
    <name type="scientific">Dovyalis caffra</name>
    <dbReference type="NCBI Taxonomy" id="77055"/>
    <lineage>
        <taxon>Eukaryota</taxon>
        <taxon>Viridiplantae</taxon>
        <taxon>Streptophyta</taxon>
        <taxon>Embryophyta</taxon>
        <taxon>Tracheophyta</taxon>
        <taxon>Spermatophyta</taxon>
        <taxon>Magnoliopsida</taxon>
        <taxon>eudicotyledons</taxon>
        <taxon>Gunneridae</taxon>
        <taxon>Pentapetalae</taxon>
        <taxon>rosids</taxon>
        <taxon>fabids</taxon>
        <taxon>Malpighiales</taxon>
        <taxon>Salicaceae</taxon>
        <taxon>Flacourtieae</taxon>
        <taxon>Dovyalis</taxon>
    </lineage>
</organism>
<keyword evidence="5" id="KW-1185">Reference proteome</keyword>
<dbReference type="EMBL" id="CAWUPB010001108">
    <property type="protein sequence ID" value="CAK7337704.1"/>
    <property type="molecule type" value="Genomic_DNA"/>
</dbReference>
<dbReference type="GO" id="GO:0046976">
    <property type="term" value="F:histone H3K27 methyltransferase activity"/>
    <property type="evidence" value="ECO:0007669"/>
    <property type="project" value="TreeGrafter"/>
</dbReference>
<dbReference type="GO" id="GO:0031507">
    <property type="term" value="P:heterochromatin formation"/>
    <property type="evidence" value="ECO:0007669"/>
    <property type="project" value="TreeGrafter"/>
</dbReference>
<reference evidence="4 5" key="1">
    <citation type="submission" date="2024-01" db="EMBL/GenBank/DDBJ databases">
        <authorList>
            <person name="Waweru B."/>
        </authorList>
    </citation>
    <scope>NUCLEOTIDE SEQUENCE [LARGE SCALE GENOMIC DNA]</scope>
</reference>
<comment type="caution">
    <text evidence="4">The sequence shown here is derived from an EMBL/GenBank/DDBJ whole genome shotgun (WGS) entry which is preliminary data.</text>
</comment>